<keyword evidence="3" id="KW-1185">Reference proteome</keyword>
<accession>A0A6A6T1Y9</accession>
<gene>
    <name evidence="2" type="ORF">K491DRAFT_493896</name>
</gene>
<feature type="compositionally biased region" description="Polar residues" evidence="1">
    <location>
        <begin position="18"/>
        <end position="31"/>
    </location>
</feature>
<dbReference type="AlphaFoldDB" id="A0A6A6T1Y9"/>
<feature type="region of interest" description="Disordered" evidence="1">
    <location>
        <begin position="18"/>
        <end position="55"/>
    </location>
</feature>
<reference evidence="2" key="1">
    <citation type="journal article" date="2020" name="Stud. Mycol.">
        <title>101 Dothideomycetes genomes: a test case for predicting lifestyles and emergence of pathogens.</title>
        <authorList>
            <person name="Haridas S."/>
            <person name="Albert R."/>
            <person name="Binder M."/>
            <person name="Bloem J."/>
            <person name="Labutti K."/>
            <person name="Salamov A."/>
            <person name="Andreopoulos B."/>
            <person name="Baker S."/>
            <person name="Barry K."/>
            <person name="Bills G."/>
            <person name="Bluhm B."/>
            <person name="Cannon C."/>
            <person name="Castanera R."/>
            <person name="Culley D."/>
            <person name="Daum C."/>
            <person name="Ezra D."/>
            <person name="Gonzalez J."/>
            <person name="Henrissat B."/>
            <person name="Kuo A."/>
            <person name="Liang C."/>
            <person name="Lipzen A."/>
            <person name="Lutzoni F."/>
            <person name="Magnuson J."/>
            <person name="Mondo S."/>
            <person name="Nolan M."/>
            <person name="Ohm R."/>
            <person name="Pangilinan J."/>
            <person name="Park H.-J."/>
            <person name="Ramirez L."/>
            <person name="Alfaro M."/>
            <person name="Sun H."/>
            <person name="Tritt A."/>
            <person name="Yoshinaga Y."/>
            <person name="Zwiers L.-H."/>
            <person name="Turgeon B."/>
            <person name="Goodwin S."/>
            <person name="Spatafora J."/>
            <person name="Crous P."/>
            <person name="Grigoriev I."/>
        </authorList>
    </citation>
    <scope>NUCLEOTIDE SEQUENCE</scope>
    <source>
        <strain evidence="2">CBS 122681</strain>
    </source>
</reference>
<organism evidence="2 3">
    <name type="scientific">Lophiostoma macrostomum CBS 122681</name>
    <dbReference type="NCBI Taxonomy" id="1314788"/>
    <lineage>
        <taxon>Eukaryota</taxon>
        <taxon>Fungi</taxon>
        <taxon>Dikarya</taxon>
        <taxon>Ascomycota</taxon>
        <taxon>Pezizomycotina</taxon>
        <taxon>Dothideomycetes</taxon>
        <taxon>Pleosporomycetidae</taxon>
        <taxon>Pleosporales</taxon>
        <taxon>Lophiostomataceae</taxon>
        <taxon>Lophiostoma</taxon>
    </lineage>
</organism>
<dbReference type="EMBL" id="MU004371">
    <property type="protein sequence ID" value="KAF2654025.1"/>
    <property type="molecule type" value="Genomic_DNA"/>
</dbReference>
<name>A0A6A6T1Y9_9PLEO</name>
<proteinExistence type="predicted"/>
<evidence type="ECO:0000313" key="3">
    <source>
        <dbReference type="Proteomes" id="UP000799324"/>
    </source>
</evidence>
<dbReference type="Proteomes" id="UP000799324">
    <property type="component" value="Unassembled WGS sequence"/>
</dbReference>
<sequence length="239" mass="25633">MACLHRYTRDISCIRNTESSPGTSIVGTSAPTVGPAVLKPDSNTAQPRSRPLRRTQSWIQPKEAPVICIPMVLFLSRSMQSGRRGERVHGASDEERHAFFASKYSLANAAQLGGGIDDFDLLVRPLHDHQDVCIAQYAAARSSPASSVGLQHYGIAHPSTEPCASVVVTESCGAMPSWQVGETPPRNARGIHVSRGSATINLRRSSTALLLTHICASIQLTASCKVYCVPGNSTPSHHL</sequence>
<evidence type="ECO:0000256" key="1">
    <source>
        <dbReference type="SAM" id="MobiDB-lite"/>
    </source>
</evidence>
<evidence type="ECO:0000313" key="2">
    <source>
        <dbReference type="EMBL" id="KAF2654025.1"/>
    </source>
</evidence>
<protein>
    <submittedName>
        <fullName evidence="2">Uncharacterized protein</fullName>
    </submittedName>
</protein>